<name>A0A443LTF6_9RHOB</name>
<dbReference type="AlphaFoldDB" id="A0A443LTF6"/>
<dbReference type="InterPro" id="IPR018667">
    <property type="entry name" value="DUF2126"/>
</dbReference>
<dbReference type="OrthoDB" id="9804023at2"/>
<dbReference type="SMART" id="SM00460">
    <property type="entry name" value="TGc"/>
    <property type="match status" value="1"/>
</dbReference>
<evidence type="ECO:0000259" key="1">
    <source>
        <dbReference type="SMART" id="SM00460"/>
    </source>
</evidence>
<dbReference type="Gene3D" id="3.10.620.30">
    <property type="match status" value="1"/>
</dbReference>
<dbReference type="Proteomes" id="UP000286594">
    <property type="component" value="Unassembled WGS sequence"/>
</dbReference>
<accession>A0A443LTF6</accession>
<dbReference type="InterPro" id="IPR002931">
    <property type="entry name" value="Transglutaminase-like"/>
</dbReference>
<dbReference type="Pfam" id="PF08379">
    <property type="entry name" value="Bact_transglu_N"/>
    <property type="match status" value="1"/>
</dbReference>
<dbReference type="PANTHER" id="PTHR33490:SF1">
    <property type="entry name" value="SLL1233 PROTEIN"/>
    <property type="match status" value="1"/>
</dbReference>
<proteinExistence type="predicted"/>
<protein>
    <submittedName>
        <fullName evidence="2">Transglutaminase family protein</fullName>
    </submittedName>
</protein>
<sequence>MAIYASIHHLTHYKYDRPVTLGPQIIRLRPAPHSRTRVISHSLKVSPGGHFVNHQQDPYGNWLARFVFPEPVTELKIEVDLVADMTVYNPFDFFVEESAEYWPFEYPEELRDDLSIYRTPEPEGPLLAQLLGTIDYSKTRTVDFLVNLNARIANGINYTIRMEPGVQTPDETLGLRSGSCRDSSWLLVQALRHLGFAARFVSGYLIQLKPDVVSLDGPAGTDHDFTDLHAWCEVYLPGAGWIGLDPTSGLLTGESHIPLAATPHYRNAAPIVGGFTAAGTPEVSFDFDMKINRVAEHPRITKPFSDEAWERLNALGRKVDETLRDGDVRLTMGGEPTFVSVDDFESAEWNTAAVGPQKRGLADTLIRRLKQRFAPGGFLHYGQGKWYPGESLPRWTFSLYWRNDGLPVWQNPELIAREDAPQQMGSAEAGAFLSTFATRLGLDGNYAQPAYEDPAEWILKEANLPPNVSPENSRLKNPEDRARYARVFNRGLTEPSGYVLPLQRWWQSADRPSHWRSELWKPRRGHIFLIPGDSPVGFRLPLGSLPYIPPAQYPYSYPADPTVPRAPLPDYQAVVAERRRKIQEEIDRLAQEDAERAALLPGVTPGHAQGFRAGAKEAERQTWVPQDTHLGDGVDPAIGAVRTAIAIEPRDGRLCLFMPPCDTLEDYLELIATAEATAAELNLPIHIEGYAPPHDPRLNVIRVAPDPGVIEVNIHPAHSWEDCVATTEAIYEEARLSRLGADKFMIDGRHTGTGGGNHVVVGGATPNDSPFLRRPDLLKSLILIWQRHPCLSYLFSGLFIGPTSQAPRIDEARHDTLYELEIALSQITPPWKGMTPPPWLVDRLLRNMLTDVTGNTHRAEICIDKLYSPDGPTGRLGLVEFRGFEMPPHPRMSLAQQLLLRALIARCWIAPVEGRPVRWGTVLHDRFMLPHYLWEDLLSLLTDLKNHGFEMDPVWFEAQAEFRFPFCGQIQAEGVHLEVRQALEPWHVLGETGAIGGTVRYTDSSVERLQVKLTTLHQDRYKVMCNRRPVPMAKTQTSGVSVGGVRFKAWQPPEALHPTLPVNAPLVFDIYDTWTGHALAGCTYHVAHPGGRNYDTFPVNAYEAEARRLARFEPFGHSAGVYAPASETPHPEFPLTLDLRRPIGLF</sequence>
<gene>
    <name evidence="2" type="ORF">EOW65_02455</name>
</gene>
<dbReference type="Pfam" id="PF01841">
    <property type="entry name" value="Transglut_core"/>
    <property type="match status" value="1"/>
</dbReference>
<reference evidence="2 3" key="1">
    <citation type="submission" date="2019-01" db="EMBL/GenBank/DDBJ databases">
        <title>Sinorhodobacter populi sp. nov. isolated from the symptomatic bark tissue of Populus euramericana canker.</title>
        <authorList>
            <person name="Xu G."/>
        </authorList>
    </citation>
    <scope>NUCLEOTIDE SEQUENCE [LARGE SCALE GENOMIC DNA]</scope>
    <source>
        <strain evidence="2 3">CCTCC AB2012026</strain>
    </source>
</reference>
<dbReference type="PANTHER" id="PTHR33490">
    <property type="entry name" value="BLR5614 PROTEIN-RELATED"/>
    <property type="match status" value="1"/>
</dbReference>
<dbReference type="InterPro" id="IPR038765">
    <property type="entry name" value="Papain-like_cys_pep_sf"/>
</dbReference>
<dbReference type="EMBL" id="SAVB01000002">
    <property type="protein sequence ID" value="RWR52456.1"/>
    <property type="molecule type" value="Genomic_DNA"/>
</dbReference>
<feature type="domain" description="Transglutaminase-like" evidence="1">
    <location>
        <begin position="172"/>
        <end position="248"/>
    </location>
</feature>
<dbReference type="SUPFAM" id="SSF54001">
    <property type="entry name" value="Cysteine proteinases"/>
    <property type="match status" value="1"/>
</dbReference>
<comment type="caution">
    <text evidence="2">The sequence shown here is derived from an EMBL/GenBank/DDBJ whole genome shotgun (WGS) entry which is preliminary data.</text>
</comment>
<dbReference type="Pfam" id="PF09899">
    <property type="entry name" value="DUF2126"/>
    <property type="match status" value="1"/>
</dbReference>
<keyword evidence="3" id="KW-1185">Reference proteome</keyword>
<evidence type="ECO:0000313" key="2">
    <source>
        <dbReference type="EMBL" id="RWR52456.1"/>
    </source>
</evidence>
<dbReference type="InterPro" id="IPR013589">
    <property type="entry name" value="Bac_transglu_N"/>
</dbReference>
<evidence type="ECO:0000313" key="3">
    <source>
        <dbReference type="Proteomes" id="UP000286594"/>
    </source>
</evidence>
<organism evidence="2 3">
    <name type="scientific">Paenirhodobacter ferrireducens</name>
    <dbReference type="NCBI Taxonomy" id="1215032"/>
    <lineage>
        <taxon>Bacteria</taxon>
        <taxon>Pseudomonadati</taxon>
        <taxon>Pseudomonadota</taxon>
        <taxon>Alphaproteobacteria</taxon>
        <taxon>Rhodobacterales</taxon>
        <taxon>Rhodobacter group</taxon>
        <taxon>Paenirhodobacter</taxon>
    </lineage>
</organism>
<dbReference type="RefSeq" id="WP_128147416.1">
    <property type="nucleotide sequence ID" value="NZ_SAVB01000002.1"/>
</dbReference>